<dbReference type="PANTHER" id="PTHR16017:SF0">
    <property type="entry name" value="WD REPEAT-CONTAINING PROTEIN 70"/>
    <property type="match status" value="1"/>
</dbReference>
<comment type="caution">
    <text evidence="4">The sequence shown here is derived from an EMBL/GenBank/DDBJ whole genome shotgun (WGS) entry which is preliminary data.</text>
</comment>
<name>A0A818KV17_9BILA</name>
<evidence type="ECO:0000256" key="1">
    <source>
        <dbReference type="ARBA" id="ARBA00022574"/>
    </source>
</evidence>
<feature type="compositionally biased region" description="Gly residues" evidence="3">
    <location>
        <begin position="13"/>
        <end position="22"/>
    </location>
</feature>
<feature type="compositionally biased region" description="Polar residues" evidence="3">
    <location>
        <begin position="74"/>
        <end position="84"/>
    </location>
</feature>
<gene>
    <name evidence="4" type="ORF">JBS370_LOCUS2173</name>
</gene>
<dbReference type="Proteomes" id="UP000663836">
    <property type="component" value="Unassembled WGS sequence"/>
</dbReference>
<dbReference type="AlphaFoldDB" id="A0A818KV17"/>
<feature type="region of interest" description="Disordered" evidence="3">
    <location>
        <begin position="74"/>
        <end position="106"/>
    </location>
</feature>
<dbReference type="InterPro" id="IPR051858">
    <property type="entry name" value="WD_repeat_GAD-1"/>
</dbReference>
<dbReference type="EMBL" id="CAJOBD010000083">
    <property type="protein sequence ID" value="CAF3568006.1"/>
    <property type="molecule type" value="Genomic_DNA"/>
</dbReference>
<organism evidence="4 5">
    <name type="scientific">Rotaria sordida</name>
    <dbReference type="NCBI Taxonomy" id="392033"/>
    <lineage>
        <taxon>Eukaryota</taxon>
        <taxon>Metazoa</taxon>
        <taxon>Spiralia</taxon>
        <taxon>Gnathifera</taxon>
        <taxon>Rotifera</taxon>
        <taxon>Eurotatoria</taxon>
        <taxon>Bdelloidea</taxon>
        <taxon>Philodinida</taxon>
        <taxon>Philodinidae</taxon>
        <taxon>Rotaria</taxon>
    </lineage>
</organism>
<dbReference type="GO" id="GO:0005634">
    <property type="term" value="C:nucleus"/>
    <property type="evidence" value="ECO:0007669"/>
    <property type="project" value="TreeGrafter"/>
</dbReference>
<dbReference type="PANTHER" id="PTHR16017">
    <property type="entry name" value="GASTRULATION DEFECTIVE PROTEIN 1-RELATED"/>
    <property type="match status" value="1"/>
</dbReference>
<protein>
    <submittedName>
        <fullName evidence="4">Uncharacterized protein</fullName>
    </submittedName>
</protein>
<evidence type="ECO:0000313" key="4">
    <source>
        <dbReference type="EMBL" id="CAF3568006.1"/>
    </source>
</evidence>
<evidence type="ECO:0000256" key="2">
    <source>
        <dbReference type="ARBA" id="ARBA00022737"/>
    </source>
</evidence>
<evidence type="ECO:0000313" key="5">
    <source>
        <dbReference type="Proteomes" id="UP000663836"/>
    </source>
</evidence>
<feature type="region of interest" description="Disordered" evidence="3">
    <location>
        <begin position="1"/>
        <end position="22"/>
    </location>
</feature>
<feature type="non-terminal residue" evidence="4">
    <location>
        <position position="1"/>
    </location>
</feature>
<reference evidence="4" key="1">
    <citation type="submission" date="2021-02" db="EMBL/GenBank/DDBJ databases">
        <authorList>
            <person name="Nowell W R."/>
        </authorList>
    </citation>
    <scope>NUCLEOTIDE SEQUENCE</scope>
</reference>
<sequence length="106" mass="11746">VKSKRPDLPVSGAGSGGRIGVHGGTLSSYIVKNIALQKPPAQKEDSRAILLSYQEKCEQEPYWVAPAYSKTQPQAIFQSSTQDTNQKKEDDDDDDDIVPLWKKQKT</sequence>
<keyword evidence="2" id="KW-0677">Repeat</keyword>
<proteinExistence type="predicted"/>
<dbReference type="GO" id="GO:0035861">
    <property type="term" value="C:site of double-strand break"/>
    <property type="evidence" value="ECO:0007669"/>
    <property type="project" value="TreeGrafter"/>
</dbReference>
<evidence type="ECO:0000256" key="3">
    <source>
        <dbReference type="SAM" id="MobiDB-lite"/>
    </source>
</evidence>
<accession>A0A818KV17</accession>
<keyword evidence="1" id="KW-0853">WD repeat</keyword>